<dbReference type="InterPro" id="IPR000212">
    <property type="entry name" value="DNA_helicase_UvrD/REP"/>
</dbReference>
<feature type="binding site" evidence="5">
    <location>
        <begin position="28"/>
        <end position="35"/>
    </location>
    <ligand>
        <name>ATP</name>
        <dbReference type="ChEBI" id="CHEBI:30616"/>
    </ligand>
</feature>
<evidence type="ECO:0000259" key="6">
    <source>
        <dbReference type="PROSITE" id="PS51198"/>
    </source>
</evidence>
<comment type="caution">
    <text evidence="7">The sequence shown here is derived from an EMBL/GenBank/DDBJ whole genome shotgun (WGS) entry which is preliminary data.</text>
</comment>
<dbReference type="GO" id="GO:0016787">
    <property type="term" value="F:hydrolase activity"/>
    <property type="evidence" value="ECO:0007669"/>
    <property type="project" value="UniProtKB-KW"/>
</dbReference>
<dbReference type="InterPro" id="IPR027785">
    <property type="entry name" value="UvrD-like_helicase_C"/>
</dbReference>
<dbReference type="PANTHER" id="PTHR11070:SF17">
    <property type="entry name" value="DNA HELICASE IV"/>
    <property type="match status" value="1"/>
</dbReference>
<gene>
    <name evidence="7" type="ORF">JOC74_003395</name>
</gene>
<evidence type="ECO:0000256" key="2">
    <source>
        <dbReference type="ARBA" id="ARBA00022801"/>
    </source>
</evidence>
<proteinExistence type="predicted"/>
<evidence type="ECO:0000256" key="1">
    <source>
        <dbReference type="ARBA" id="ARBA00022741"/>
    </source>
</evidence>
<accession>A0ABS4CZV8</accession>
<keyword evidence="4 5" id="KW-0067">ATP-binding</keyword>
<dbReference type="PROSITE" id="PS51198">
    <property type="entry name" value="UVRD_HELICASE_ATP_BIND"/>
    <property type="match status" value="1"/>
</dbReference>
<evidence type="ECO:0000313" key="7">
    <source>
        <dbReference type="EMBL" id="MBP1082885.1"/>
    </source>
</evidence>
<dbReference type="Gene3D" id="3.40.50.300">
    <property type="entry name" value="P-loop containing nucleotide triphosphate hydrolases"/>
    <property type="match status" value="3"/>
</dbReference>
<reference evidence="7 8" key="1">
    <citation type="submission" date="2021-01" db="EMBL/GenBank/DDBJ databases">
        <title>Genomic Encyclopedia of Type Strains, Phase IV (KMG-IV): sequencing the most valuable type-strain genomes for metagenomic binning, comparative biology and taxonomic classification.</title>
        <authorList>
            <person name="Goeker M."/>
        </authorList>
    </citation>
    <scope>NUCLEOTIDE SEQUENCE [LARGE SCALE GENOMIC DNA]</scope>
    <source>
        <strain evidence="7 8">DSM 103394</strain>
    </source>
</reference>
<dbReference type="InterPro" id="IPR014016">
    <property type="entry name" value="UvrD-like_ATP-bd"/>
</dbReference>
<sequence length="550" mass="63900">MKSIVSTIQREQNEIIRNEKADLLIVQGAAGSGKTSAALQRVAYLLYRYRGEIQSENIMLFSPNFLFNSYVSTVLPELGEENMEQTTFQEYTNKRLGREFDLEGPFEQTEYMITAEGDNNYRTRRAAIEYKASNEFISHLDQYIKQLSESGMIFRNISFRGAVLISSEEIGSYFYSLDKNISIPNRITLTSEWLLKKVKKEELKERERNWVIDEIALLSKEDYLNVYKKLQEKGYDEDSFEFAKAEERLMAKQVVGQYFKPIRKAIRLLRFLDIKSIYIQFFEQEKTEIGAITVENLKKNKLYYEDTTPYLYLNDLLKGSKKNTAIRHLFIDEAQDYSAFQLAYLRQLFPSSKWTVLGDFNQTVFAHSIKRDSLLAGELFNFKQAERLTLKKTYRSTKEITKFTSRIIKGEFEIKPFNRSGKEPVVTVFESNEQMIKSIADTLTRMNKKHTSIAVICKSAQDSQKAFSELKPFIDLKLIDNEKTAFEKGIIVIPVYLAKGIEFDAVVIYNASDQSYSSWYDSRLLYTACTRAMHELELFSAGEPSRFLPQ</sequence>
<evidence type="ECO:0000256" key="5">
    <source>
        <dbReference type="PROSITE-ProRule" id="PRU00560"/>
    </source>
</evidence>
<dbReference type="EC" id="3.6.4.12" evidence="7"/>
<keyword evidence="1 5" id="KW-0547">Nucleotide-binding</keyword>
<dbReference type="Pfam" id="PF13538">
    <property type="entry name" value="UvrD_C_2"/>
    <property type="match status" value="1"/>
</dbReference>
<dbReference type="Proteomes" id="UP000674416">
    <property type="component" value="Unassembled WGS sequence"/>
</dbReference>
<evidence type="ECO:0000256" key="3">
    <source>
        <dbReference type="ARBA" id="ARBA00022806"/>
    </source>
</evidence>
<evidence type="ECO:0000256" key="4">
    <source>
        <dbReference type="ARBA" id="ARBA00022840"/>
    </source>
</evidence>
<dbReference type="Pfam" id="PF00580">
    <property type="entry name" value="UvrD-helicase"/>
    <property type="match status" value="1"/>
</dbReference>
<dbReference type="InterPro" id="IPR027417">
    <property type="entry name" value="P-loop_NTPase"/>
</dbReference>
<feature type="domain" description="UvrD-like helicase ATP-binding" evidence="6">
    <location>
        <begin position="7"/>
        <end position="397"/>
    </location>
</feature>
<keyword evidence="3 5" id="KW-0347">Helicase</keyword>
<dbReference type="SUPFAM" id="SSF52540">
    <property type="entry name" value="P-loop containing nucleoside triphosphate hydrolases"/>
    <property type="match status" value="1"/>
</dbReference>
<dbReference type="NCBIfam" id="NF041464">
    <property type="entry name" value="HelD_BACSU"/>
    <property type="match status" value="1"/>
</dbReference>
<evidence type="ECO:0000313" key="8">
    <source>
        <dbReference type="Proteomes" id="UP000674416"/>
    </source>
</evidence>
<organism evidence="7 8">
    <name type="scientific">Bacillus capparidis</name>
    <dbReference type="NCBI Taxonomy" id="1840411"/>
    <lineage>
        <taxon>Bacteria</taxon>
        <taxon>Bacillati</taxon>
        <taxon>Bacillota</taxon>
        <taxon>Bacilli</taxon>
        <taxon>Bacillales</taxon>
        <taxon>Bacillaceae</taxon>
        <taxon>Bacillus</taxon>
    </lineage>
</organism>
<keyword evidence="2 5" id="KW-0378">Hydrolase</keyword>
<keyword evidence="8" id="KW-1185">Reference proteome</keyword>
<protein>
    <submittedName>
        <fullName evidence="7">DNA helicase-2/ATP-dependent DNA helicase PcrA</fullName>
        <ecNumber evidence="7">3.6.4.12</ecNumber>
    </submittedName>
</protein>
<dbReference type="InterPro" id="IPR048228">
    <property type="entry name" value="HelD_bacillota"/>
</dbReference>
<name>A0ABS4CZV8_9BACI</name>
<dbReference type="EMBL" id="JAFDST010000004">
    <property type="protein sequence ID" value="MBP1082885.1"/>
    <property type="molecule type" value="Genomic_DNA"/>
</dbReference>
<dbReference type="PANTHER" id="PTHR11070">
    <property type="entry name" value="UVRD / RECB / PCRA DNA HELICASE FAMILY MEMBER"/>
    <property type="match status" value="1"/>
</dbReference>
<dbReference type="GO" id="GO:0003678">
    <property type="term" value="F:DNA helicase activity"/>
    <property type="evidence" value="ECO:0007669"/>
    <property type="project" value="UniProtKB-EC"/>
</dbReference>